<accession>A0A9W9YU34</accession>
<sequence length="61" mass="6557">MDSFLVSVTLRDQPHLQASASNQQTSPNKPSSFFNSMSEIASAATKRGPLAFVTACSWRGP</sequence>
<reference evidence="2" key="1">
    <citation type="submission" date="2023-01" db="EMBL/GenBank/DDBJ databases">
        <title>Genome assembly of the deep-sea coral Lophelia pertusa.</title>
        <authorList>
            <person name="Herrera S."/>
            <person name="Cordes E."/>
        </authorList>
    </citation>
    <scope>NUCLEOTIDE SEQUENCE</scope>
    <source>
        <strain evidence="2">USNM1676648</strain>
        <tissue evidence="2">Polyp</tissue>
    </source>
</reference>
<protein>
    <submittedName>
        <fullName evidence="2">Uncharacterized protein</fullName>
    </submittedName>
</protein>
<evidence type="ECO:0000313" key="3">
    <source>
        <dbReference type="Proteomes" id="UP001163046"/>
    </source>
</evidence>
<keyword evidence="3" id="KW-1185">Reference proteome</keyword>
<dbReference type="EMBL" id="MU827021">
    <property type="protein sequence ID" value="KAJ7369381.1"/>
    <property type="molecule type" value="Genomic_DNA"/>
</dbReference>
<dbReference type="OrthoDB" id="427711at2759"/>
<evidence type="ECO:0000313" key="2">
    <source>
        <dbReference type="EMBL" id="KAJ7369381.1"/>
    </source>
</evidence>
<name>A0A9W9YU34_9CNID</name>
<gene>
    <name evidence="2" type="ORF">OS493_039457</name>
</gene>
<feature type="region of interest" description="Disordered" evidence="1">
    <location>
        <begin position="15"/>
        <end position="34"/>
    </location>
</feature>
<organism evidence="2 3">
    <name type="scientific">Desmophyllum pertusum</name>
    <dbReference type="NCBI Taxonomy" id="174260"/>
    <lineage>
        <taxon>Eukaryota</taxon>
        <taxon>Metazoa</taxon>
        <taxon>Cnidaria</taxon>
        <taxon>Anthozoa</taxon>
        <taxon>Hexacorallia</taxon>
        <taxon>Scleractinia</taxon>
        <taxon>Caryophylliina</taxon>
        <taxon>Caryophylliidae</taxon>
        <taxon>Desmophyllum</taxon>
    </lineage>
</organism>
<dbReference type="Proteomes" id="UP001163046">
    <property type="component" value="Unassembled WGS sequence"/>
</dbReference>
<comment type="caution">
    <text evidence="2">The sequence shown here is derived from an EMBL/GenBank/DDBJ whole genome shotgun (WGS) entry which is preliminary data.</text>
</comment>
<feature type="compositionally biased region" description="Polar residues" evidence="1">
    <location>
        <begin position="16"/>
        <end position="34"/>
    </location>
</feature>
<proteinExistence type="predicted"/>
<evidence type="ECO:0000256" key="1">
    <source>
        <dbReference type="SAM" id="MobiDB-lite"/>
    </source>
</evidence>
<dbReference type="AlphaFoldDB" id="A0A9W9YU34"/>